<dbReference type="Proteomes" id="UP000655588">
    <property type="component" value="Unassembled WGS sequence"/>
</dbReference>
<sequence>MNGRYFIDTCNLVENHYEKMSKNILINLIASDLLTGIHAARRDEQATAGLTSQESKEGWLRSESVQRPEGPCLRIGNHAEDHSRTIVRTQEPYRTTEEGEVKFEFLKKLFKKLSLAFLKEKRIPYPSAQIAHQCVFNDNCAVLVHSQADSKRLIVIDIAPPSIITLKLSSANVQIVISTVRIEVIQQFFKFAENNDRQKLMITSQKIERDIGKKPRV</sequence>
<gene>
    <name evidence="1" type="ORF">E2986_12410</name>
</gene>
<evidence type="ECO:0000313" key="1">
    <source>
        <dbReference type="EMBL" id="KAF3429045.1"/>
    </source>
</evidence>
<keyword evidence="2" id="KW-1185">Reference proteome</keyword>
<evidence type="ECO:0000313" key="2">
    <source>
        <dbReference type="Proteomes" id="UP000655588"/>
    </source>
</evidence>
<organism evidence="1 2">
    <name type="scientific">Frieseomelitta varia</name>
    <dbReference type="NCBI Taxonomy" id="561572"/>
    <lineage>
        <taxon>Eukaryota</taxon>
        <taxon>Metazoa</taxon>
        <taxon>Ecdysozoa</taxon>
        <taxon>Arthropoda</taxon>
        <taxon>Hexapoda</taxon>
        <taxon>Insecta</taxon>
        <taxon>Pterygota</taxon>
        <taxon>Neoptera</taxon>
        <taxon>Endopterygota</taxon>
        <taxon>Hymenoptera</taxon>
        <taxon>Apocrita</taxon>
        <taxon>Aculeata</taxon>
        <taxon>Apoidea</taxon>
        <taxon>Anthophila</taxon>
        <taxon>Apidae</taxon>
        <taxon>Frieseomelitta</taxon>
    </lineage>
</organism>
<comment type="caution">
    <text evidence="1">The sequence shown here is derived from an EMBL/GenBank/DDBJ whole genome shotgun (WGS) entry which is preliminary data.</text>
</comment>
<dbReference type="AlphaFoldDB" id="A0A833S233"/>
<reference evidence="1" key="1">
    <citation type="submission" date="2019-11" db="EMBL/GenBank/DDBJ databases">
        <title>The nuclear and mitochondrial genomes of Frieseomelitta varia - a highly eusocial stingless bee (Meliponini) with a permanently sterile worker caste.</title>
        <authorList>
            <person name="Freitas F.C.P."/>
            <person name="Lourenco A.P."/>
            <person name="Nunes F.M.F."/>
            <person name="Paschoal A.R."/>
            <person name="Abreu F.C.P."/>
            <person name="Barbin F.O."/>
            <person name="Bataglia L."/>
            <person name="Cardoso-Junior C.A.M."/>
            <person name="Cervoni M.S."/>
            <person name="Silva S.R."/>
            <person name="Dalarmi F."/>
            <person name="Del Lama M.A."/>
            <person name="Depintor T.S."/>
            <person name="Ferreira K.M."/>
            <person name="Goria P.S."/>
            <person name="Jaskot M.C."/>
            <person name="Lago D.C."/>
            <person name="Luna-Lucena D."/>
            <person name="Moda L.M."/>
            <person name="Nascimento L."/>
            <person name="Pedrino M."/>
            <person name="Rabico F.O."/>
            <person name="Sanches F.C."/>
            <person name="Santos D.E."/>
            <person name="Santos C.G."/>
            <person name="Vieira J."/>
            <person name="Lopes T.F."/>
            <person name="Barchuk A.R."/>
            <person name="Hartfelder K."/>
            <person name="Simoes Z.L.P."/>
            <person name="Bitondi M.M.G."/>
            <person name="Pinheiro D.G."/>
        </authorList>
    </citation>
    <scope>NUCLEOTIDE SEQUENCE</scope>
    <source>
        <strain evidence="1">USP_RPSP 00005682</strain>
        <tissue evidence="1">Whole individual</tissue>
    </source>
</reference>
<dbReference type="EMBL" id="WNWW01000182">
    <property type="protein sequence ID" value="KAF3429045.1"/>
    <property type="molecule type" value="Genomic_DNA"/>
</dbReference>
<protein>
    <submittedName>
        <fullName evidence="1">Uncharacterized protein</fullName>
    </submittedName>
</protein>
<accession>A0A833S233</accession>
<name>A0A833S233_9HYME</name>
<proteinExistence type="predicted"/>